<dbReference type="AlphaFoldDB" id="S8FGI7"/>
<name>S8FGI7_FOMSC</name>
<proteinExistence type="predicted"/>
<evidence type="ECO:0000313" key="3">
    <source>
        <dbReference type="Proteomes" id="UP000015241"/>
    </source>
</evidence>
<dbReference type="OrthoDB" id="2746711at2759"/>
<evidence type="ECO:0000256" key="1">
    <source>
        <dbReference type="SAM" id="MobiDB-lite"/>
    </source>
</evidence>
<protein>
    <recommendedName>
        <fullName evidence="4">CCHC-type domain-containing protein</fullName>
    </recommendedName>
</protein>
<feature type="region of interest" description="Disordered" evidence="1">
    <location>
        <begin position="257"/>
        <end position="280"/>
    </location>
</feature>
<dbReference type="EMBL" id="KE504175">
    <property type="protein sequence ID" value="EPS97524.1"/>
    <property type="molecule type" value="Genomic_DNA"/>
</dbReference>
<evidence type="ECO:0000313" key="2">
    <source>
        <dbReference type="EMBL" id="EPS97524.1"/>
    </source>
</evidence>
<dbReference type="InParanoid" id="S8FGI7"/>
<accession>S8FGI7</accession>
<dbReference type="STRING" id="743788.S8FGI7"/>
<gene>
    <name evidence="2" type="ORF">FOMPIDRAFT_1052294</name>
</gene>
<reference evidence="2 3" key="1">
    <citation type="journal article" date="2012" name="Science">
        <title>The Paleozoic origin of enzymatic lignin decomposition reconstructed from 31 fungal genomes.</title>
        <authorList>
            <person name="Floudas D."/>
            <person name="Binder M."/>
            <person name="Riley R."/>
            <person name="Barry K."/>
            <person name="Blanchette R.A."/>
            <person name="Henrissat B."/>
            <person name="Martinez A.T."/>
            <person name="Otillar R."/>
            <person name="Spatafora J.W."/>
            <person name="Yadav J.S."/>
            <person name="Aerts A."/>
            <person name="Benoit I."/>
            <person name="Boyd A."/>
            <person name="Carlson A."/>
            <person name="Copeland A."/>
            <person name="Coutinho P.M."/>
            <person name="de Vries R.P."/>
            <person name="Ferreira P."/>
            <person name="Findley K."/>
            <person name="Foster B."/>
            <person name="Gaskell J."/>
            <person name="Glotzer D."/>
            <person name="Gorecki P."/>
            <person name="Heitman J."/>
            <person name="Hesse C."/>
            <person name="Hori C."/>
            <person name="Igarashi K."/>
            <person name="Jurgens J.A."/>
            <person name="Kallen N."/>
            <person name="Kersten P."/>
            <person name="Kohler A."/>
            <person name="Kuees U."/>
            <person name="Kumar T.K.A."/>
            <person name="Kuo A."/>
            <person name="LaButti K."/>
            <person name="Larrondo L.F."/>
            <person name="Lindquist E."/>
            <person name="Ling A."/>
            <person name="Lombard V."/>
            <person name="Lucas S."/>
            <person name="Lundell T."/>
            <person name="Martin R."/>
            <person name="McLaughlin D.J."/>
            <person name="Morgenstern I."/>
            <person name="Morin E."/>
            <person name="Murat C."/>
            <person name="Nagy L.G."/>
            <person name="Nolan M."/>
            <person name="Ohm R.A."/>
            <person name="Patyshakuliyeva A."/>
            <person name="Rokas A."/>
            <person name="Ruiz-Duenas F.J."/>
            <person name="Sabat G."/>
            <person name="Salamov A."/>
            <person name="Samejima M."/>
            <person name="Schmutz J."/>
            <person name="Slot J.C."/>
            <person name="St John F."/>
            <person name="Stenlid J."/>
            <person name="Sun H."/>
            <person name="Sun S."/>
            <person name="Syed K."/>
            <person name="Tsang A."/>
            <person name="Wiebenga A."/>
            <person name="Young D."/>
            <person name="Pisabarro A."/>
            <person name="Eastwood D.C."/>
            <person name="Martin F."/>
            <person name="Cullen D."/>
            <person name="Grigoriev I.V."/>
            <person name="Hibbett D.S."/>
        </authorList>
    </citation>
    <scope>NUCLEOTIDE SEQUENCE</scope>
    <source>
        <strain evidence="3">FP-58527</strain>
    </source>
</reference>
<sequence length="325" mass="37203">VLRTQTQFKGKIDIKSPDPFEGHSDDAQAFIDRILNYFEAVGNTGASDQSKIAYAFSLMKGSAVNFRDLYYQKATEARRIGEKVYDSWDAFEKDLFKEFPVVDNKTKWLMQLLHYQQGRRNIPDFLTTFQALALRSGLKDAITDSKGNVTDARNYEQLLAFFLGALNPKLVEQLMNQVGMPVTMEGWYERARRLDAYANFGAMASNNSHRSNDHTSNPHGRVDEPMDVDRITVPQEVRDQRMREGLCLLCGKKGHYARDHKKRDGNQERRGQGRPRPQQSRARIVDINDDVPLPVAPPIDARSQIKALRLQMSDADWDKVMLDFT</sequence>
<organism evidence="2 3">
    <name type="scientific">Fomitopsis schrenkii</name>
    <name type="common">Brown rot fungus</name>
    <dbReference type="NCBI Taxonomy" id="2126942"/>
    <lineage>
        <taxon>Eukaryota</taxon>
        <taxon>Fungi</taxon>
        <taxon>Dikarya</taxon>
        <taxon>Basidiomycota</taxon>
        <taxon>Agaricomycotina</taxon>
        <taxon>Agaricomycetes</taxon>
        <taxon>Polyporales</taxon>
        <taxon>Fomitopsis</taxon>
    </lineage>
</organism>
<feature type="compositionally biased region" description="Basic and acidic residues" evidence="1">
    <location>
        <begin position="262"/>
        <end position="271"/>
    </location>
</feature>
<feature type="region of interest" description="Disordered" evidence="1">
    <location>
        <begin position="205"/>
        <end position="225"/>
    </location>
</feature>
<evidence type="ECO:0008006" key="4">
    <source>
        <dbReference type="Google" id="ProtNLM"/>
    </source>
</evidence>
<feature type="compositionally biased region" description="Polar residues" evidence="1">
    <location>
        <begin position="205"/>
        <end position="218"/>
    </location>
</feature>
<keyword evidence="3" id="KW-1185">Reference proteome</keyword>
<dbReference type="HOGENOM" id="CLU_856742_0_0_1"/>
<dbReference type="Proteomes" id="UP000015241">
    <property type="component" value="Unassembled WGS sequence"/>
</dbReference>
<feature type="non-terminal residue" evidence="2">
    <location>
        <position position="1"/>
    </location>
</feature>
<dbReference type="eggNOG" id="KOG0017">
    <property type="taxonomic scope" value="Eukaryota"/>
</dbReference>